<protein>
    <submittedName>
        <fullName evidence="2">YdcF family protein</fullName>
    </submittedName>
</protein>
<dbReference type="InterPro" id="IPR003848">
    <property type="entry name" value="DUF218"/>
</dbReference>
<comment type="caution">
    <text evidence="2">The sequence shown here is derived from an EMBL/GenBank/DDBJ whole genome shotgun (WGS) entry which is preliminary data.</text>
</comment>
<organism evidence="2 3">
    <name type="scientific">Shimazuella alba</name>
    <dbReference type="NCBI Taxonomy" id="2690964"/>
    <lineage>
        <taxon>Bacteria</taxon>
        <taxon>Bacillati</taxon>
        <taxon>Bacillota</taxon>
        <taxon>Bacilli</taxon>
        <taxon>Bacillales</taxon>
        <taxon>Thermoactinomycetaceae</taxon>
        <taxon>Shimazuella</taxon>
    </lineage>
</organism>
<dbReference type="InterPro" id="IPR051599">
    <property type="entry name" value="Cell_Envelope_Assoc"/>
</dbReference>
<dbReference type="Gene3D" id="3.40.50.620">
    <property type="entry name" value="HUPs"/>
    <property type="match status" value="1"/>
</dbReference>
<dbReference type="PANTHER" id="PTHR30336">
    <property type="entry name" value="INNER MEMBRANE PROTEIN, PROBABLE PERMEASE"/>
    <property type="match status" value="1"/>
</dbReference>
<dbReference type="EMBL" id="WUUL01000001">
    <property type="protein sequence ID" value="MXQ52648.1"/>
    <property type="molecule type" value="Genomic_DNA"/>
</dbReference>
<dbReference type="GO" id="GO:0000270">
    <property type="term" value="P:peptidoglycan metabolic process"/>
    <property type="evidence" value="ECO:0007669"/>
    <property type="project" value="TreeGrafter"/>
</dbReference>
<reference evidence="2 3" key="1">
    <citation type="submission" date="2019-12" db="EMBL/GenBank/DDBJ databases">
        <title>Whole-genome analyses of novel actinobacteria.</title>
        <authorList>
            <person name="Sahin N."/>
            <person name="Saygin H."/>
        </authorList>
    </citation>
    <scope>NUCLEOTIDE SEQUENCE [LARGE SCALE GENOMIC DNA]</scope>
    <source>
        <strain evidence="2 3">KC615</strain>
    </source>
</reference>
<dbReference type="Proteomes" id="UP000430692">
    <property type="component" value="Unassembled WGS sequence"/>
</dbReference>
<dbReference type="InterPro" id="IPR014729">
    <property type="entry name" value="Rossmann-like_a/b/a_fold"/>
</dbReference>
<dbReference type="GO" id="GO:0005886">
    <property type="term" value="C:plasma membrane"/>
    <property type="evidence" value="ECO:0007669"/>
    <property type="project" value="TreeGrafter"/>
</dbReference>
<dbReference type="PANTHER" id="PTHR30336:SF4">
    <property type="entry name" value="ENVELOPE BIOGENESIS FACTOR ELYC"/>
    <property type="match status" value="1"/>
</dbReference>
<dbReference type="Pfam" id="PF02698">
    <property type="entry name" value="DUF218"/>
    <property type="match status" value="1"/>
</dbReference>
<dbReference type="CDD" id="cd06259">
    <property type="entry name" value="YdcF-like"/>
    <property type="match status" value="1"/>
</dbReference>
<gene>
    <name evidence="2" type="ORF">GSM42_02555</name>
</gene>
<feature type="domain" description="DUF218" evidence="1">
    <location>
        <begin position="40"/>
        <end position="180"/>
    </location>
</feature>
<name>A0A6I4VQJ7_9BACL</name>
<dbReference type="GO" id="GO:0043164">
    <property type="term" value="P:Gram-negative-bacterium-type cell wall biogenesis"/>
    <property type="evidence" value="ECO:0007669"/>
    <property type="project" value="TreeGrafter"/>
</dbReference>
<evidence type="ECO:0000313" key="2">
    <source>
        <dbReference type="EMBL" id="MXQ52648.1"/>
    </source>
</evidence>
<proteinExistence type="predicted"/>
<evidence type="ECO:0000259" key="1">
    <source>
        <dbReference type="Pfam" id="PF02698"/>
    </source>
</evidence>
<evidence type="ECO:0000313" key="3">
    <source>
        <dbReference type="Proteomes" id="UP000430692"/>
    </source>
</evidence>
<dbReference type="RefSeq" id="WP_160799648.1">
    <property type="nucleotide sequence ID" value="NZ_WUUL01000001.1"/>
</dbReference>
<accession>A0A6I4VQJ7</accession>
<sequence length="217" mass="24940">MIPKFPDVPPLTSQQVKSLTEMVFLDEKELIFKNKKCDLLLVFGGTHPGSWQTAFQLYQSDIVDQIVLTGGIKLGATRHPSWKFEDRPESHVMRENLIKLGVPDRAMMIEDQSTDSLENLLFTKKIIDYSKIQTLAFICKNYAAGRQYRTLQKNLPSTISLFSYPFDTSPWEDRVITRHNWMNSSDSRSLVYGEYLRIVHYGEKGDITPIAETIFGL</sequence>
<keyword evidence="3" id="KW-1185">Reference proteome</keyword>
<dbReference type="AlphaFoldDB" id="A0A6I4VQJ7"/>